<evidence type="ECO:0008006" key="3">
    <source>
        <dbReference type="Google" id="ProtNLM"/>
    </source>
</evidence>
<protein>
    <recommendedName>
        <fullName evidence="3">SUKH-3 domain containing protein</fullName>
    </recommendedName>
</protein>
<dbReference type="Proteomes" id="UP000812013">
    <property type="component" value="Unassembled WGS sequence"/>
</dbReference>
<proteinExistence type="predicted"/>
<name>A0ABS6Z840_9ACTN</name>
<organism evidence="1 2">
    <name type="scientific">Streptomyces bambusae</name>
    <dbReference type="NCBI Taxonomy" id="1550616"/>
    <lineage>
        <taxon>Bacteria</taxon>
        <taxon>Bacillati</taxon>
        <taxon>Actinomycetota</taxon>
        <taxon>Actinomycetes</taxon>
        <taxon>Kitasatosporales</taxon>
        <taxon>Streptomycetaceae</taxon>
        <taxon>Streptomyces</taxon>
    </lineage>
</organism>
<comment type="caution">
    <text evidence="1">The sequence shown here is derived from an EMBL/GenBank/DDBJ whole genome shotgun (WGS) entry which is preliminary data.</text>
</comment>
<gene>
    <name evidence="1" type="ORF">GPJ59_18920</name>
</gene>
<dbReference type="InterPro" id="IPR025850">
    <property type="entry name" value="SUKH-3"/>
</dbReference>
<evidence type="ECO:0000313" key="2">
    <source>
        <dbReference type="Proteomes" id="UP000812013"/>
    </source>
</evidence>
<sequence>MTMRPPAPRAEVEAWLRAGGWYPGRDERERAEQLIAVRVADAARQGFPMEPWPAVTEFVARYVGLRLPMPMAPDRVFLAHPAVGHEGDAEDIAELAADLGRRLFPVGYEVGEWGTVLLDDLGRFFYLHHTGPYFIGIDEHQALSSLMRGDQDDVDDFYV</sequence>
<evidence type="ECO:0000313" key="1">
    <source>
        <dbReference type="EMBL" id="MBW5483897.1"/>
    </source>
</evidence>
<keyword evidence="2" id="KW-1185">Reference proteome</keyword>
<dbReference type="RefSeq" id="WP_219668380.1">
    <property type="nucleotide sequence ID" value="NZ_WTFF01000129.1"/>
</dbReference>
<dbReference type="Pfam" id="PF14433">
    <property type="entry name" value="SUKH-3"/>
    <property type="match status" value="1"/>
</dbReference>
<accession>A0ABS6Z840</accession>
<dbReference type="EMBL" id="WTFF01000129">
    <property type="protein sequence ID" value="MBW5483897.1"/>
    <property type="molecule type" value="Genomic_DNA"/>
</dbReference>
<reference evidence="1 2" key="1">
    <citation type="submission" date="2019-12" db="EMBL/GenBank/DDBJ databases">
        <title>Genome sequence of Streptomyces bambusae.</title>
        <authorList>
            <person name="Bansal K."/>
            <person name="Choksket S."/>
            <person name="Korpole S."/>
            <person name="Patil P.B."/>
        </authorList>
    </citation>
    <scope>NUCLEOTIDE SEQUENCE [LARGE SCALE GENOMIC DNA]</scope>
    <source>
        <strain evidence="1 2">SK60</strain>
    </source>
</reference>